<sequence length="19" mass="2192">MDGRMCKGKDGWMTGKNIY</sequence>
<protein>
    <submittedName>
        <fullName evidence="1">Uncharacterized protein</fullName>
    </submittedName>
</protein>
<organism evidence="1">
    <name type="scientific">Lepeophtheirus salmonis</name>
    <name type="common">Salmon louse</name>
    <name type="synonym">Caligus salmonis</name>
    <dbReference type="NCBI Taxonomy" id="72036"/>
    <lineage>
        <taxon>Eukaryota</taxon>
        <taxon>Metazoa</taxon>
        <taxon>Ecdysozoa</taxon>
        <taxon>Arthropoda</taxon>
        <taxon>Crustacea</taxon>
        <taxon>Multicrustacea</taxon>
        <taxon>Hexanauplia</taxon>
        <taxon>Copepoda</taxon>
        <taxon>Siphonostomatoida</taxon>
        <taxon>Caligidae</taxon>
        <taxon>Lepeophtheirus</taxon>
    </lineage>
</organism>
<accession>A0A0K2THR2</accession>
<dbReference type="AlphaFoldDB" id="A0A0K2THR2"/>
<reference evidence="1" key="1">
    <citation type="submission" date="2014-05" db="EMBL/GenBank/DDBJ databases">
        <authorList>
            <person name="Chronopoulou M."/>
        </authorList>
    </citation>
    <scope>NUCLEOTIDE SEQUENCE</scope>
    <source>
        <tissue evidence="1">Whole organism</tissue>
    </source>
</reference>
<dbReference type="EMBL" id="HACA01008217">
    <property type="protein sequence ID" value="CDW25578.1"/>
    <property type="molecule type" value="Transcribed_RNA"/>
</dbReference>
<proteinExistence type="predicted"/>
<evidence type="ECO:0000313" key="1">
    <source>
        <dbReference type="EMBL" id="CDW25578.1"/>
    </source>
</evidence>
<name>A0A0K2THR2_LEPSM</name>